<sequence length="38" mass="4767">MRRDVSEENKFWFADKFFKMKRVPVNHAGRSFKYLFRP</sequence>
<dbReference type="BioCyc" id="MMAZ1236903:G139K-1615-MONOMER"/>
<gene>
    <name evidence="1" type="ORF">MmTuc01_1692</name>
</gene>
<dbReference type="AlphaFoldDB" id="M1PXN8"/>
<proteinExistence type="predicted"/>
<dbReference type="HOGENOM" id="CLU_3322972_0_0_2"/>
<dbReference type="EMBL" id="CP004144">
    <property type="protein sequence ID" value="AGF97046.1"/>
    <property type="molecule type" value="Genomic_DNA"/>
</dbReference>
<dbReference type="KEGG" id="mmaz:MmTuc01_1692"/>
<evidence type="ECO:0000313" key="1">
    <source>
        <dbReference type="EMBL" id="AGF97046.1"/>
    </source>
</evidence>
<name>M1PXN8_METMZ</name>
<accession>M1PXN8</accession>
<reference evidence="1 2" key="1">
    <citation type="journal article" date="2013" name="Genome Announc.">
        <title>Complete Genome of a Methanosarcina mazei Strain Isolated from Sediment Samples from an Amazonian Flooded Area.</title>
        <authorList>
            <person name="Assis das Gracas D."/>
            <person name="Thiago Juca Ramos R."/>
            <person name="Vieira Araujo A.C."/>
            <person name="Zahlouth R."/>
            <person name="Ribeiro Carneiro A."/>
            <person name="Souza Lopes T."/>
            <person name="Azevedo Barauna R."/>
            <person name="Azevedo V."/>
            <person name="Cruz Schneider M.P."/>
            <person name="Pellizari V.H."/>
            <person name="Silva A."/>
        </authorList>
    </citation>
    <scope>NUCLEOTIDE SEQUENCE [LARGE SCALE GENOMIC DNA]</scope>
    <source>
        <strain evidence="1 2">Tuc01</strain>
    </source>
</reference>
<evidence type="ECO:0000313" key="2">
    <source>
        <dbReference type="Proteomes" id="UP000011718"/>
    </source>
</evidence>
<protein>
    <submittedName>
        <fullName evidence="1">Uncharacterized protein</fullName>
    </submittedName>
</protein>
<dbReference type="Proteomes" id="UP000011718">
    <property type="component" value="Chromosome"/>
</dbReference>
<organism evidence="1 2">
    <name type="scientific">Methanosarcina mazei Tuc01</name>
    <dbReference type="NCBI Taxonomy" id="1236903"/>
    <lineage>
        <taxon>Archaea</taxon>
        <taxon>Methanobacteriati</taxon>
        <taxon>Methanobacteriota</taxon>
        <taxon>Stenosarchaea group</taxon>
        <taxon>Methanomicrobia</taxon>
        <taxon>Methanosarcinales</taxon>
        <taxon>Methanosarcinaceae</taxon>
        <taxon>Methanosarcina</taxon>
    </lineage>
</organism>